<dbReference type="Proteomes" id="UP000618343">
    <property type="component" value="Unassembled WGS sequence"/>
</dbReference>
<proteinExistence type="predicted"/>
<dbReference type="PANTHER" id="PTHR21621:SF0">
    <property type="entry name" value="BETA-CITRYLGLUTAMATE SYNTHASE B-RELATED"/>
    <property type="match status" value="1"/>
</dbReference>
<keyword evidence="2 4" id="KW-0547">Nucleotide-binding</keyword>
<dbReference type="Gene3D" id="3.40.50.20">
    <property type="match status" value="1"/>
</dbReference>
<protein>
    <submittedName>
        <fullName evidence="6">RimK family alpha-L-glutamate ligase</fullName>
    </submittedName>
</protein>
<evidence type="ECO:0000313" key="8">
    <source>
        <dbReference type="Proteomes" id="UP000643554"/>
    </source>
</evidence>
<evidence type="ECO:0000313" key="6">
    <source>
        <dbReference type="EMBL" id="HIP84807.1"/>
    </source>
</evidence>
<gene>
    <name evidence="6" type="ORF">EYH15_04900</name>
    <name evidence="7" type="ORF">EYH21_04715</name>
</gene>
<keyword evidence="1" id="KW-0479">Metal-binding</keyword>
<dbReference type="EMBL" id="DQUO01000055">
    <property type="protein sequence ID" value="HIP91581.1"/>
    <property type="molecule type" value="Genomic_DNA"/>
</dbReference>
<keyword evidence="6" id="KW-0436">Ligase</keyword>
<accession>A0A832Z8M3</accession>
<dbReference type="InterPro" id="IPR013815">
    <property type="entry name" value="ATP_grasp_subdomain_1"/>
</dbReference>
<dbReference type="AlphaFoldDB" id="A0A832Z8M3"/>
<feature type="domain" description="ATP-grasp" evidence="5">
    <location>
        <begin position="102"/>
        <end position="285"/>
    </location>
</feature>
<evidence type="ECO:0000256" key="4">
    <source>
        <dbReference type="PROSITE-ProRule" id="PRU00409"/>
    </source>
</evidence>
<dbReference type="NCBIfam" id="TIGR00768">
    <property type="entry name" value="rimK_fam"/>
    <property type="match status" value="1"/>
</dbReference>
<dbReference type="GO" id="GO:0016879">
    <property type="term" value="F:ligase activity, forming carbon-nitrogen bonds"/>
    <property type="evidence" value="ECO:0007669"/>
    <property type="project" value="TreeGrafter"/>
</dbReference>
<dbReference type="InterPro" id="IPR013651">
    <property type="entry name" value="ATP-grasp_RimK-type"/>
</dbReference>
<dbReference type="GO" id="GO:0005524">
    <property type="term" value="F:ATP binding"/>
    <property type="evidence" value="ECO:0007669"/>
    <property type="project" value="UniProtKB-UniRule"/>
</dbReference>
<reference evidence="6" key="1">
    <citation type="journal article" date="2020" name="ISME J.">
        <title>Gammaproteobacteria mediating utilization of methyl-, sulfur- and petroleum organic compounds in deep ocean hydrothermal plumes.</title>
        <authorList>
            <person name="Zhou Z."/>
            <person name="Liu Y."/>
            <person name="Pan J."/>
            <person name="Cron B.R."/>
            <person name="Toner B.M."/>
            <person name="Anantharaman K."/>
            <person name="Breier J.A."/>
            <person name="Dick G.J."/>
            <person name="Li M."/>
        </authorList>
    </citation>
    <scope>NUCLEOTIDE SEQUENCE</scope>
    <source>
        <strain evidence="6">SZUA-1453</strain>
        <strain evidence="7">SZUA-1471</strain>
    </source>
</reference>
<evidence type="ECO:0000256" key="1">
    <source>
        <dbReference type="ARBA" id="ARBA00022723"/>
    </source>
</evidence>
<name>A0A832Z8M3_9EURY</name>
<dbReference type="Gene3D" id="3.30.470.20">
    <property type="entry name" value="ATP-grasp fold, B domain"/>
    <property type="match status" value="1"/>
</dbReference>
<dbReference type="Pfam" id="PF08443">
    <property type="entry name" value="RimK"/>
    <property type="match status" value="1"/>
</dbReference>
<dbReference type="Proteomes" id="UP000643554">
    <property type="component" value="Unassembled WGS sequence"/>
</dbReference>
<dbReference type="Gene3D" id="3.30.1490.20">
    <property type="entry name" value="ATP-grasp fold, A domain"/>
    <property type="match status" value="1"/>
</dbReference>
<dbReference type="SUPFAM" id="SSF56059">
    <property type="entry name" value="Glutathione synthetase ATP-binding domain-like"/>
    <property type="match status" value="1"/>
</dbReference>
<dbReference type="InterPro" id="IPR011761">
    <property type="entry name" value="ATP-grasp"/>
</dbReference>
<organism evidence="6 8">
    <name type="scientific">Methanothermococcus okinawensis</name>
    <dbReference type="NCBI Taxonomy" id="155863"/>
    <lineage>
        <taxon>Archaea</taxon>
        <taxon>Methanobacteriati</taxon>
        <taxon>Methanobacteriota</taxon>
        <taxon>Methanomada group</taxon>
        <taxon>Methanococci</taxon>
        <taxon>Methanococcales</taxon>
        <taxon>Methanococcaceae</taxon>
        <taxon>Methanothermococcus</taxon>
    </lineage>
</organism>
<evidence type="ECO:0000259" key="5">
    <source>
        <dbReference type="PROSITE" id="PS50975"/>
    </source>
</evidence>
<keyword evidence="3 4" id="KW-0067">ATP-binding</keyword>
<evidence type="ECO:0000313" key="7">
    <source>
        <dbReference type="EMBL" id="HIP91581.1"/>
    </source>
</evidence>
<dbReference type="GO" id="GO:0005737">
    <property type="term" value="C:cytoplasm"/>
    <property type="evidence" value="ECO:0007669"/>
    <property type="project" value="TreeGrafter"/>
</dbReference>
<dbReference type="PROSITE" id="PS50975">
    <property type="entry name" value="ATP_GRASP"/>
    <property type="match status" value="1"/>
</dbReference>
<evidence type="ECO:0000256" key="2">
    <source>
        <dbReference type="ARBA" id="ARBA00022741"/>
    </source>
</evidence>
<comment type="caution">
    <text evidence="6">The sequence shown here is derived from an EMBL/GenBank/DDBJ whole genome shotgun (WGS) entry which is preliminary data.</text>
</comment>
<dbReference type="InterPro" id="IPR004666">
    <property type="entry name" value="Rp_bS6_RimK/Lys_biosynth_LsyX"/>
</dbReference>
<dbReference type="PANTHER" id="PTHR21621">
    <property type="entry name" value="RIBOSOMAL PROTEIN S6 MODIFICATION PROTEIN"/>
    <property type="match status" value="1"/>
</dbReference>
<sequence length="289" mass="33292">MEIGIVSESRDWVTYKLEKVMRDLNITPVYIKPSRISTYTGMDIKFEYRGKDILQLDALFLRDLGDTANYYSYDVLKFIEHYIPVINPTEVLENCGNKFKTSVLLDINKVPHPRTLITGDIDKAIEWIEEVGECVLKPIFGNGGEGLYRLKNRSPNTLNLLREYRKRYNVLYLQEFIDTPGEEYRDIRVFVVGEEVVAGMYRISNNWITNIHQSGRAEQCEITPEIENIGLKAKKALGILYGGIDIIEDREGNLQVLEVNGAPSWKALSKVSQIDITRRLVEYILEYIS</sequence>
<evidence type="ECO:0000256" key="3">
    <source>
        <dbReference type="ARBA" id="ARBA00022840"/>
    </source>
</evidence>
<dbReference type="EMBL" id="DQUI01000078">
    <property type="protein sequence ID" value="HIP84807.1"/>
    <property type="molecule type" value="Genomic_DNA"/>
</dbReference>
<dbReference type="GO" id="GO:0046872">
    <property type="term" value="F:metal ion binding"/>
    <property type="evidence" value="ECO:0007669"/>
    <property type="project" value="UniProtKB-KW"/>
</dbReference>